<feature type="non-terminal residue" evidence="2">
    <location>
        <position position="328"/>
    </location>
</feature>
<proteinExistence type="predicted"/>
<comment type="caution">
    <text evidence="2">The sequence shown here is derived from an EMBL/GenBank/DDBJ whole genome shotgun (WGS) entry which is preliminary data.</text>
</comment>
<organism evidence="2 3">
    <name type="scientific">Helicobacter valdiviensis</name>
    <dbReference type="NCBI Taxonomy" id="1458358"/>
    <lineage>
        <taxon>Bacteria</taxon>
        <taxon>Pseudomonadati</taxon>
        <taxon>Campylobacterota</taxon>
        <taxon>Epsilonproteobacteria</taxon>
        <taxon>Campylobacterales</taxon>
        <taxon>Helicobacteraceae</taxon>
        <taxon>Helicobacter</taxon>
    </lineage>
</organism>
<dbReference type="Gene3D" id="3.30.450.20">
    <property type="entry name" value="PAS domain"/>
    <property type="match status" value="1"/>
</dbReference>
<feature type="transmembrane region" description="Helical" evidence="1">
    <location>
        <begin position="278"/>
        <end position="300"/>
    </location>
</feature>
<dbReference type="RefSeq" id="WP_181451018.1">
    <property type="nucleotide sequence ID" value="NZ_NBIU01000032.1"/>
</dbReference>
<evidence type="ECO:0000313" key="3">
    <source>
        <dbReference type="Proteomes" id="UP000249746"/>
    </source>
</evidence>
<dbReference type="AlphaFoldDB" id="A0A2W6MW98"/>
<name>A0A2W6MW98_9HELI</name>
<dbReference type="Proteomes" id="UP000249746">
    <property type="component" value="Unassembled WGS sequence"/>
</dbReference>
<keyword evidence="1" id="KW-1133">Transmembrane helix</keyword>
<keyword evidence="1" id="KW-0472">Membrane</keyword>
<evidence type="ECO:0000313" key="2">
    <source>
        <dbReference type="EMBL" id="PZT47498.1"/>
    </source>
</evidence>
<dbReference type="EMBL" id="NBIU01000032">
    <property type="protein sequence ID" value="PZT47498.1"/>
    <property type="molecule type" value="Genomic_DNA"/>
</dbReference>
<protein>
    <submittedName>
        <fullName evidence="2">Uncharacterized protein</fullName>
    </submittedName>
</protein>
<reference evidence="2 3" key="1">
    <citation type="submission" date="2017-03" db="EMBL/GenBank/DDBJ databases">
        <title>Genomic and clinical evidence uncovers the enterohepatic species Helicobacter valdiviensis as a potential human intestinal pathogen.</title>
        <authorList>
            <person name="Fresia P."/>
            <person name="Jara R."/>
            <person name="Sierra R."/>
            <person name="Ferres I."/>
            <person name="Greif G."/>
            <person name="Iraola G."/>
            <person name="Collado L."/>
        </authorList>
    </citation>
    <scope>NUCLEOTIDE SEQUENCE [LARGE SCALE GENOMIC DNA]</scope>
    <source>
        <strain evidence="2 3">WBE14</strain>
    </source>
</reference>
<gene>
    <name evidence="2" type="ORF">B6S12_08885</name>
</gene>
<sequence length="328" mass="36742">MKSITLKISSFIIVTFVIIMGITSYLGYLGIKTSTTEIYGSLQQSILKSSYEIVNEKLNLEVMQQLSIALQEMVDENTLYDEEAQKGFLRFLVEGNGYEGAFFYIENNKMLKMGEINNSFEEIGEILKKTKETKGIYLADVKKVNNKKYILSIVLPFSQNGEKGVIGVDLNMGYFQEKFKSFANPLLPHLSIFILDESGQIVSHKLPKFILDGKMDEAETYIANALKQSKEASIDYINARGLPAKANYKQLPFGWTLVVSVITTDYTEGINKSAIKDVILGLIFLIIGVAVLYGIIKLYLKPLSSIQNGLSGFFSYLNHESKNAPKPI</sequence>
<keyword evidence="3" id="KW-1185">Reference proteome</keyword>
<feature type="transmembrane region" description="Helical" evidence="1">
    <location>
        <begin position="12"/>
        <end position="31"/>
    </location>
</feature>
<evidence type="ECO:0000256" key="1">
    <source>
        <dbReference type="SAM" id="Phobius"/>
    </source>
</evidence>
<keyword evidence="1" id="KW-0812">Transmembrane</keyword>
<accession>A0A2W6MW98</accession>
<dbReference type="CDD" id="cd18774">
    <property type="entry name" value="PDC2_HK_sensor"/>
    <property type="match status" value="1"/>
</dbReference>